<keyword evidence="7" id="KW-0548">Nucleotidyltransferase</keyword>
<dbReference type="InterPro" id="IPR022880">
    <property type="entry name" value="DNApol_IV"/>
</dbReference>
<comment type="similarity">
    <text evidence="1 7">Belongs to the DNA polymerase type-Y family.</text>
</comment>
<dbReference type="EC" id="2.7.7.7" evidence="7"/>
<dbReference type="RefSeq" id="WP_238308199.1">
    <property type="nucleotide sequence ID" value="NZ_BPRE01000009.1"/>
</dbReference>
<reference evidence="9" key="1">
    <citation type="journal article" date="2021" name="Front. Microbiol.">
        <title>Comprehensive Comparative Genomics and Phenotyping of Methylobacterium Species.</title>
        <authorList>
            <person name="Alessa O."/>
            <person name="Ogura Y."/>
            <person name="Fujitani Y."/>
            <person name="Takami H."/>
            <person name="Hayashi T."/>
            <person name="Sahin N."/>
            <person name="Tani A."/>
        </authorList>
    </citation>
    <scope>NUCLEOTIDE SEQUENCE</scope>
    <source>
        <strain evidence="9">DSM 14458</strain>
    </source>
</reference>
<comment type="subunit">
    <text evidence="2 7">Monomer.</text>
</comment>
<evidence type="ECO:0000256" key="4">
    <source>
        <dbReference type="ARBA" id="ARBA00022932"/>
    </source>
</evidence>
<feature type="binding site" evidence="7">
    <location>
        <position position="135"/>
    </location>
    <ligand>
        <name>Mg(2+)</name>
        <dbReference type="ChEBI" id="CHEBI:18420"/>
    </ligand>
</feature>
<gene>
    <name evidence="9" type="primary">dinB_2</name>
    <name evidence="7" type="synonym">dinB</name>
    <name evidence="9" type="ORF">BGCPKDLD_3232</name>
</gene>
<evidence type="ECO:0000313" key="9">
    <source>
        <dbReference type="EMBL" id="GJE76636.1"/>
    </source>
</evidence>
<dbReference type="HAMAP" id="MF_01113">
    <property type="entry name" value="DNApol_IV"/>
    <property type="match status" value="1"/>
</dbReference>
<keyword evidence="4 7" id="KW-0239">DNA-directed DNA polymerase</keyword>
<keyword evidence="7" id="KW-0238">DNA-binding</keyword>
<proteinExistence type="inferred from homology"/>
<evidence type="ECO:0000256" key="2">
    <source>
        <dbReference type="ARBA" id="ARBA00011245"/>
    </source>
</evidence>
<accession>A0ABQ4UWE1</accession>
<dbReference type="PANTHER" id="PTHR11076">
    <property type="entry name" value="DNA REPAIR POLYMERASE UMUC / TRANSFERASE FAMILY MEMBER"/>
    <property type="match status" value="1"/>
</dbReference>
<dbReference type="NCBIfam" id="NF002751">
    <property type="entry name" value="PRK02794.1"/>
    <property type="match status" value="1"/>
</dbReference>
<dbReference type="InterPro" id="IPR017961">
    <property type="entry name" value="DNA_pol_Y-fam_little_finger"/>
</dbReference>
<keyword evidence="7" id="KW-0235">DNA replication</keyword>
<dbReference type="NCBIfam" id="NF002677">
    <property type="entry name" value="PRK02406.1"/>
    <property type="match status" value="1"/>
</dbReference>
<dbReference type="Proteomes" id="UP001055093">
    <property type="component" value="Unassembled WGS sequence"/>
</dbReference>
<dbReference type="Gene3D" id="3.30.70.270">
    <property type="match status" value="1"/>
</dbReference>
<comment type="subcellular location">
    <subcellularLocation>
        <location evidence="7">Cytoplasm</location>
    </subcellularLocation>
</comment>
<keyword evidence="7" id="KW-0460">Magnesium</keyword>
<keyword evidence="3 7" id="KW-0515">Mutator protein</keyword>
<dbReference type="Gene3D" id="1.10.150.20">
    <property type="entry name" value="5' to 3' exonuclease, C-terminal subdomain"/>
    <property type="match status" value="1"/>
</dbReference>
<dbReference type="Pfam" id="PF00817">
    <property type="entry name" value="IMS"/>
    <property type="match status" value="1"/>
</dbReference>
<evidence type="ECO:0000259" key="8">
    <source>
        <dbReference type="PROSITE" id="PS50173"/>
    </source>
</evidence>
<dbReference type="InterPro" id="IPR001126">
    <property type="entry name" value="UmuC"/>
</dbReference>
<dbReference type="Gene3D" id="3.40.1170.60">
    <property type="match status" value="1"/>
</dbReference>
<feature type="binding site" evidence="7">
    <location>
        <position position="42"/>
    </location>
    <ligand>
        <name>Mg(2+)</name>
        <dbReference type="ChEBI" id="CHEBI:18420"/>
    </ligand>
</feature>
<dbReference type="InterPro" id="IPR050116">
    <property type="entry name" value="DNA_polymerase-Y"/>
</dbReference>
<keyword evidence="7" id="KW-0479">Metal-binding</keyword>
<dbReference type="Pfam" id="PF11799">
    <property type="entry name" value="IMS_C"/>
    <property type="match status" value="1"/>
</dbReference>
<protein>
    <recommendedName>
        <fullName evidence="7">DNA polymerase IV</fullName>
        <shortName evidence="7">Pol IV</shortName>
        <ecNumber evidence="7">2.7.7.7</ecNumber>
    </recommendedName>
</protein>
<evidence type="ECO:0000256" key="3">
    <source>
        <dbReference type="ARBA" id="ARBA00022457"/>
    </source>
</evidence>
<organism evidence="9 10">
    <name type="scientific">Methylorubrum suomiense</name>
    <dbReference type="NCBI Taxonomy" id="144191"/>
    <lineage>
        <taxon>Bacteria</taxon>
        <taxon>Pseudomonadati</taxon>
        <taxon>Pseudomonadota</taxon>
        <taxon>Alphaproteobacteria</taxon>
        <taxon>Hyphomicrobiales</taxon>
        <taxon>Methylobacteriaceae</taxon>
        <taxon>Methylorubrum</taxon>
    </lineage>
</organism>
<dbReference type="PROSITE" id="PS50173">
    <property type="entry name" value="UMUC"/>
    <property type="match status" value="1"/>
</dbReference>
<dbReference type="Gene3D" id="3.30.1490.100">
    <property type="entry name" value="DNA polymerase, Y-family, little finger domain"/>
    <property type="match status" value="1"/>
</dbReference>
<feature type="active site" evidence="7">
    <location>
        <position position="136"/>
    </location>
</feature>
<dbReference type="CDD" id="cd03586">
    <property type="entry name" value="PolY_Pol_IV_kappa"/>
    <property type="match status" value="1"/>
</dbReference>
<comment type="catalytic activity">
    <reaction evidence="6 7">
        <text>DNA(n) + a 2'-deoxyribonucleoside 5'-triphosphate = DNA(n+1) + diphosphate</text>
        <dbReference type="Rhea" id="RHEA:22508"/>
        <dbReference type="Rhea" id="RHEA-COMP:17339"/>
        <dbReference type="Rhea" id="RHEA-COMP:17340"/>
        <dbReference type="ChEBI" id="CHEBI:33019"/>
        <dbReference type="ChEBI" id="CHEBI:61560"/>
        <dbReference type="ChEBI" id="CHEBI:173112"/>
        <dbReference type="EC" id="2.7.7.7"/>
    </reaction>
</comment>
<keyword evidence="10" id="KW-1185">Reference proteome</keyword>
<evidence type="ECO:0000313" key="10">
    <source>
        <dbReference type="Proteomes" id="UP001055093"/>
    </source>
</evidence>
<comment type="cofactor">
    <cofactor evidence="7">
        <name>Mg(2+)</name>
        <dbReference type="ChEBI" id="CHEBI:18420"/>
    </cofactor>
    <text evidence="7">Binds 2 magnesium ions per subunit.</text>
</comment>
<dbReference type="PANTHER" id="PTHR11076:SF33">
    <property type="entry name" value="DNA POLYMERASE KAPPA"/>
    <property type="match status" value="1"/>
</dbReference>
<dbReference type="InterPro" id="IPR043128">
    <property type="entry name" value="Rev_trsase/Diguanyl_cyclase"/>
</dbReference>
<dbReference type="InterPro" id="IPR043502">
    <property type="entry name" value="DNA/RNA_pol_sf"/>
</dbReference>
<keyword evidence="7" id="KW-0963">Cytoplasm</keyword>
<keyword evidence="7" id="KW-0808">Transferase</keyword>
<keyword evidence="7" id="KW-0234">DNA repair</keyword>
<evidence type="ECO:0000256" key="5">
    <source>
        <dbReference type="ARBA" id="ARBA00025589"/>
    </source>
</evidence>
<evidence type="ECO:0000256" key="7">
    <source>
        <dbReference type="HAMAP-Rule" id="MF_01113"/>
    </source>
</evidence>
<dbReference type="EMBL" id="BPRE01000009">
    <property type="protein sequence ID" value="GJE76636.1"/>
    <property type="molecule type" value="Genomic_DNA"/>
</dbReference>
<comment type="caution">
    <text evidence="9">The sequence shown here is derived from an EMBL/GenBank/DDBJ whole genome shotgun (WGS) entry which is preliminary data.</text>
</comment>
<comment type="function">
    <text evidence="5 7">Poorly processive, error-prone DNA polymerase involved in untargeted mutagenesis. Copies undamaged DNA at stalled replication forks, which arise in vivo from mismatched or misaligned primer ends. These misaligned primers can be extended by PolIV. Exhibits no 3'-5' exonuclease (proofreading) activity. May be involved in translesional synthesis, in conjunction with the beta clamp from PolIII.</text>
</comment>
<dbReference type="InterPro" id="IPR036775">
    <property type="entry name" value="DNA_pol_Y-fam_lit_finger_sf"/>
</dbReference>
<sequence>MSPFCRDCLTSQSQNARRCHACGSPRLLDHPERDGLTIAHVDCDAFYAAVEKRDDPALRDRPLIVGGGKRGVVATACYLARISGVRSAMPMFEALKRCPDAVVIRPDMEKYARVGREVRGMMLALTPLVEPVSIDEAFLDLSGTARLHGTSPALTLARFAAQVEAEIGITVSVGLSVNKFLAKIASDLDKPRGFSIIGGAEAAAFLADRPVGILPGIGESAKTRLAGLNVHRVGDLTRVGGERLQTALGRDALRLLALAEGRDTRPVRPTREVKSVSAETTFTADIARFDELRPILWGLCERVSSRLKRAELAAGSVTLKLKDARFRLRTRTRGGLPPTQLAESLFRAGEPMLRAACDGTAFRLIGIGGSDLCAGLHADRGDLADQGIERLARREAALDRLREKFGNGAIQRGLVFNGEGERRGG</sequence>
<feature type="domain" description="UmuC" evidence="8">
    <location>
        <begin position="38"/>
        <end position="218"/>
    </location>
</feature>
<evidence type="ECO:0000256" key="6">
    <source>
        <dbReference type="ARBA" id="ARBA00049244"/>
    </source>
</evidence>
<keyword evidence="7" id="KW-0227">DNA damage</keyword>
<name>A0ABQ4UWE1_9HYPH</name>
<dbReference type="SUPFAM" id="SSF56672">
    <property type="entry name" value="DNA/RNA polymerases"/>
    <property type="match status" value="1"/>
</dbReference>
<reference evidence="9" key="2">
    <citation type="submission" date="2021-08" db="EMBL/GenBank/DDBJ databases">
        <authorList>
            <person name="Tani A."/>
            <person name="Ola A."/>
            <person name="Ogura Y."/>
            <person name="Katsura K."/>
            <person name="Hayashi T."/>
        </authorList>
    </citation>
    <scope>NUCLEOTIDE SEQUENCE</scope>
    <source>
        <strain evidence="9">DSM 14458</strain>
    </source>
</reference>
<evidence type="ECO:0000256" key="1">
    <source>
        <dbReference type="ARBA" id="ARBA00010945"/>
    </source>
</evidence>
<dbReference type="SUPFAM" id="SSF100879">
    <property type="entry name" value="Lesion bypass DNA polymerase (Y-family), little finger domain"/>
    <property type="match status" value="1"/>
</dbReference>
<feature type="site" description="Substrate discrimination" evidence="7">
    <location>
        <position position="47"/>
    </location>
</feature>